<feature type="transmembrane region" description="Helical" evidence="7">
    <location>
        <begin position="286"/>
        <end position="306"/>
    </location>
</feature>
<dbReference type="InterPro" id="IPR043203">
    <property type="entry name" value="VGCC_Ca_Na"/>
</dbReference>
<feature type="domain" description="EF-hand" evidence="8">
    <location>
        <begin position="508"/>
        <end position="543"/>
    </location>
</feature>
<keyword evidence="4 7" id="KW-1133">Transmembrane helix</keyword>
<dbReference type="InterPro" id="IPR005821">
    <property type="entry name" value="Ion_trans_dom"/>
</dbReference>
<dbReference type="CDD" id="cd00051">
    <property type="entry name" value="EFh"/>
    <property type="match status" value="1"/>
</dbReference>
<dbReference type="PROSITE" id="PS00018">
    <property type="entry name" value="EF_HAND_1"/>
    <property type="match status" value="1"/>
</dbReference>
<name>A0ABN9V404_9DINO</name>
<evidence type="ECO:0000256" key="5">
    <source>
        <dbReference type="ARBA" id="ARBA00023136"/>
    </source>
</evidence>
<evidence type="ECO:0000259" key="8">
    <source>
        <dbReference type="PROSITE" id="PS50222"/>
    </source>
</evidence>
<dbReference type="PANTHER" id="PTHR10037:SF62">
    <property type="entry name" value="SODIUM CHANNEL PROTEIN 60E"/>
    <property type="match status" value="1"/>
</dbReference>
<comment type="caution">
    <text evidence="9">The sequence shown here is derived from an EMBL/GenBank/DDBJ whole genome shotgun (WGS) entry which is preliminary data.</text>
</comment>
<evidence type="ECO:0000256" key="6">
    <source>
        <dbReference type="SAM" id="MobiDB-lite"/>
    </source>
</evidence>
<dbReference type="PANTHER" id="PTHR10037">
    <property type="entry name" value="VOLTAGE-GATED CATION CHANNEL CALCIUM AND SODIUM"/>
    <property type="match status" value="1"/>
</dbReference>
<dbReference type="InterPro" id="IPR018247">
    <property type="entry name" value="EF_Hand_1_Ca_BS"/>
</dbReference>
<keyword evidence="10" id="KW-1185">Reference proteome</keyword>
<evidence type="ECO:0000313" key="10">
    <source>
        <dbReference type="Proteomes" id="UP001189429"/>
    </source>
</evidence>
<accession>A0ABN9V404</accession>
<dbReference type="InterPro" id="IPR027359">
    <property type="entry name" value="Volt_channel_dom_sf"/>
</dbReference>
<dbReference type="Pfam" id="PF13499">
    <property type="entry name" value="EF-hand_7"/>
    <property type="match status" value="1"/>
</dbReference>
<dbReference type="Gene3D" id="1.20.120.350">
    <property type="entry name" value="Voltage-gated potassium channels. Chain C"/>
    <property type="match status" value="1"/>
</dbReference>
<dbReference type="InterPro" id="IPR002048">
    <property type="entry name" value="EF_hand_dom"/>
</dbReference>
<dbReference type="SUPFAM" id="SSF81324">
    <property type="entry name" value="Voltage-gated potassium channels"/>
    <property type="match status" value="1"/>
</dbReference>
<dbReference type="Proteomes" id="UP001189429">
    <property type="component" value="Unassembled WGS sequence"/>
</dbReference>
<feature type="transmembrane region" description="Helical" evidence="7">
    <location>
        <begin position="246"/>
        <end position="265"/>
    </location>
</feature>
<dbReference type="SMART" id="SM00054">
    <property type="entry name" value="EFh"/>
    <property type="match status" value="2"/>
</dbReference>
<feature type="non-terminal residue" evidence="9">
    <location>
        <position position="1"/>
    </location>
</feature>
<feature type="transmembrane region" description="Helical" evidence="7">
    <location>
        <begin position="361"/>
        <end position="383"/>
    </location>
</feature>
<keyword evidence="2 7" id="KW-0812">Transmembrane</keyword>
<feature type="transmembrane region" description="Helical" evidence="7">
    <location>
        <begin position="457"/>
        <end position="475"/>
    </location>
</feature>
<evidence type="ECO:0000256" key="7">
    <source>
        <dbReference type="SAM" id="Phobius"/>
    </source>
</evidence>
<dbReference type="Gene3D" id="1.10.238.10">
    <property type="entry name" value="EF-hand"/>
    <property type="match status" value="1"/>
</dbReference>
<evidence type="ECO:0000256" key="3">
    <source>
        <dbReference type="ARBA" id="ARBA00022837"/>
    </source>
</evidence>
<dbReference type="SUPFAM" id="SSF47473">
    <property type="entry name" value="EF-hand"/>
    <property type="match status" value="1"/>
</dbReference>
<protein>
    <recommendedName>
        <fullName evidence="8">EF-hand domain-containing protein</fullName>
    </recommendedName>
</protein>
<feature type="transmembrane region" description="Helical" evidence="7">
    <location>
        <begin position="318"/>
        <end position="340"/>
    </location>
</feature>
<evidence type="ECO:0000256" key="4">
    <source>
        <dbReference type="ARBA" id="ARBA00022989"/>
    </source>
</evidence>
<organism evidence="9 10">
    <name type="scientific">Prorocentrum cordatum</name>
    <dbReference type="NCBI Taxonomy" id="2364126"/>
    <lineage>
        <taxon>Eukaryota</taxon>
        <taxon>Sar</taxon>
        <taxon>Alveolata</taxon>
        <taxon>Dinophyceae</taxon>
        <taxon>Prorocentrales</taxon>
        <taxon>Prorocentraceae</taxon>
        <taxon>Prorocentrum</taxon>
    </lineage>
</organism>
<feature type="domain" description="EF-hand" evidence="8">
    <location>
        <begin position="548"/>
        <end position="583"/>
    </location>
</feature>
<feature type="region of interest" description="Disordered" evidence="6">
    <location>
        <begin position="101"/>
        <end position="137"/>
    </location>
</feature>
<evidence type="ECO:0000313" key="9">
    <source>
        <dbReference type="EMBL" id="CAK0865921.1"/>
    </source>
</evidence>
<feature type="region of interest" description="Disordered" evidence="6">
    <location>
        <begin position="1"/>
        <end position="53"/>
    </location>
</feature>
<evidence type="ECO:0000256" key="1">
    <source>
        <dbReference type="ARBA" id="ARBA00004141"/>
    </source>
</evidence>
<keyword evidence="3" id="KW-0106">Calcium</keyword>
<sequence length="812" mass="88190">AALARGGSGASWAAAPAAGARPKGPIAARPGGRARGGGRAMLSPPESPECARRGRRWAEYRADPAGDFLDGLVEPLVQGLVAQLRPHYQRELQRMRRQLEAARGVPEGPCGESAAAGPREAEAPPPPGIGFAGLASFQSEGSTAGPRAVRLPVVDVDPVWNRMSSCDSSVPDALAMVRQYPPTSLEDDFRAVHKVRMDEVDALKRAADWFEKQRVAEARGDLGISLPGAPQAAFGLSARAHGVVSWAYFETLMGAVIVANALTIGAEASASAQGQDAPPLFSVCEYAFLAIYVAEICLRFAAFGVRASTRSHWVKLDIFLVVAGLANSVLTVTSVSGEAANDIVGKINMMKLFRLIRLCRVARLVVHFRTLWLLVHCLLYSITPMLWTAGVMIVVVYVFAIFGMEFIIAGAFEDEDYVMASSKFSSLWSSMLTLWQFMFVDGAAAIYKPLVSRSPLLALYFLAFFLVGPVALLNIRGRRTAIMVESSLRIAKEDQQAKNAWMDLKKREMIPKLHALFKGLDLNGDGLVSLAELKASPPELKEQIQRIVQMEQLESIFHLLDLDCAGSISIDEFVDGLMRSLCDEKPSELILLVSQNRNEDHEHDAAARLQDRRVRAPGWTAGAERSGGGGGARLLVQVDFGAAPCPPLQSQRSRRFGQRRGMTTTTTTTTTTDRAGMTLPLGCWSDPRASQRARGARARARAAARAGLLCKACLKNSRATLPQSGGSLCQRPDLYCHRHVFSSAIFNTVQVQRGLDAPAAARPRASRQHERARCYGLEQARAWLGSDAPAAAHPRAPRQHERARGVVWSKLF</sequence>
<feature type="transmembrane region" description="Helical" evidence="7">
    <location>
        <begin position="389"/>
        <end position="412"/>
    </location>
</feature>
<feature type="transmembrane region" description="Helical" evidence="7">
    <location>
        <begin position="424"/>
        <end position="445"/>
    </location>
</feature>
<keyword evidence="5 7" id="KW-0472">Membrane</keyword>
<dbReference type="PROSITE" id="PS50222">
    <property type="entry name" value="EF_HAND_2"/>
    <property type="match status" value="2"/>
</dbReference>
<evidence type="ECO:0000256" key="2">
    <source>
        <dbReference type="ARBA" id="ARBA00022692"/>
    </source>
</evidence>
<feature type="compositionally biased region" description="Low complexity" evidence="6">
    <location>
        <begin position="1"/>
        <end position="31"/>
    </location>
</feature>
<dbReference type="Pfam" id="PF00520">
    <property type="entry name" value="Ion_trans"/>
    <property type="match status" value="1"/>
</dbReference>
<dbReference type="Gene3D" id="1.10.287.70">
    <property type="match status" value="1"/>
</dbReference>
<reference evidence="9" key="1">
    <citation type="submission" date="2023-10" db="EMBL/GenBank/DDBJ databases">
        <authorList>
            <person name="Chen Y."/>
            <person name="Shah S."/>
            <person name="Dougan E. K."/>
            <person name="Thang M."/>
            <person name="Chan C."/>
        </authorList>
    </citation>
    <scope>NUCLEOTIDE SEQUENCE [LARGE SCALE GENOMIC DNA]</scope>
</reference>
<proteinExistence type="predicted"/>
<gene>
    <name evidence="9" type="ORF">PCOR1329_LOCUS53318</name>
</gene>
<feature type="region of interest" description="Disordered" evidence="6">
    <location>
        <begin position="648"/>
        <end position="688"/>
    </location>
</feature>
<dbReference type="InterPro" id="IPR011992">
    <property type="entry name" value="EF-hand-dom_pair"/>
</dbReference>
<dbReference type="EMBL" id="CAUYUJ010016500">
    <property type="protein sequence ID" value="CAK0865921.1"/>
    <property type="molecule type" value="Genomic_DNA"/>
</dbReference>
<feature type="compositionally biased region" description="Low complexity" evidence="6">
    <location>
        <begin position="659"/>
        <end position="672"/>
    </location>
</feature>
<comment type="subcellular location">
    <subcellularLocation>
        <location evidence="1">Membrane</location>
        <topology evidence="1">Multi-pass membrane protein</topology>
    </subcellularLocation>
</comment>